<dbReference type="Gene3D" id="3.40.50.300">
    <property type="entry name" value="P-loop containing nucleotide triphosphate hydrolases"/>
    <property type="match status" value="1"/>
</dbReference>
<comment type="caution">
    <text evidence="2">The sequence shown here is derived from an EMBL/GenBank/DDBJ whole genome shotgun (WGS) entry which is preliminary data.</text>
</comment>
<keyword evidence="1" id="KW-0808">Transferase</keyword>
<dbReference type="Pfam" id="PF13469">
    <property type="entry name" value="Sulfotransfer_3"/>
    <property type="match status" value="1"/>
</dbReference>
<name>A0ABT0UFY1_9ACTN</name>
<dbReference type="InterPro" id="IPR026634">
    <property type="entry name" value="TPST-like"/>
</dbReference>
<organism evidence="2 3">
    <name type="scientific">Streptomyces albipurpureus</name>
    <dbReference type="NCBI Taxonomy" id="2897419"/>
    <lineage>
        <taxon>Bacteria</taxon>
        <taxon>Bacillati</taxon>
        <taxon>Actinomycetota</taxon>
        <taxon>Actinomycetes</taxon>
        <taxon>Kitasatosporales</taxon>
        <taxon>Streptomycetaceae</taxon>
        <taxon>Streptomyces</taxon>
    </lineage>
</organism>
<protein>
    <submittedName>
        <fullName evidence="2">Sulfotransferase</fullName>
    </submittedName>
</protein>
<dbReference type="Proteomes" id="UP001431429">
    <property type="component" value="Unassembled WGS sequence"/>
</dbReference>
<evidence type="ECO:0000256" key="1">
    <source>
        <dbReference type="ARBA" id="ARBA00022679"/>
    </source>
</evidence>
<dbReference type="SUPFAM" id="SSF52540">
    <property type="entry name" value="P-loop containing nucleoside triphosphate hydrolases"/>
    <property type="match status" value="1"/>
</dbReference>
<gene>
    <name evidence="2" type="ORF">NBG84_02355</name>
</gene>
<dbReference type="PANTHER" id="PTHR12788">
    <property type="entry name" value="PROTEIN-TYROSINE SULFOTRANSFERASE 2"/>
    <property type="match status" value="1"/>
</dbReference>
<dbReference type="InterPro" id="IPR027417">
    <property type="entry name" value="P-loop_NTPase"/>
</dbReference>
<proteinExistence type="predicted"/>
<accession>A0ABT0UFY1</accession>
<sequence>MSTQDGPILIIGTERSGSNLLRLMLDAHSRIAVPHPPHFMRYLSGIPYNGDVDAMVGDAMWLLRNHIHPWPHVIDRAAVTEAAVSGKAPSLFGVVSAIYDQYRVAEGAARWGCKSTFMVEHVDEVLAELPDARFLWLVRDPRDVVASAKRAVFGYCHPYRMALRWTAEQELARAALERWGPRVVHLVRYEDLVSAPDREIRAICEFIGETVEPAMLAHHLSDNARVTASLSASWRTAGDPITTARIGAHRHGLSDRERRQVESVTARAMETLHYPFDEASLDEPAPAPLGVALRGFAVRLAVEARSLCTDRNHFRRWRRDATVRWLRRRATPGRTLAMAGESR</sequence>
<reference evidence="2" key="1">
    <citation type="submission" date="2022-06" db="EMBL/GenBank/DDBJ databases">
        <title>Genome public.</title>
        <authorList>
            <person name="Sun Q."/>
        </authorList>
    </citation>
    <scope>NUCLEOTIDE SEQUENCE</scope>
    <source>
        <strain evidence="2">CWNU-1</strain>
    </source>
</reference>
<evidence type="ECO:0000313" key="3">
    <source>
        <dbReference type="Proteomes" id="UP001431429"/>
    </source>
</evidence>
<evidence type="ECO:0000313" key="2">
    <source>
        <dbReference type="EMBL" id="MCM2387166.1"/>
    </source>
</evidence>
<keyword evidence="3" id="KW-1185">Reference proteome</keyword>
<dbReference type="RefSeq" id="WP_250917517.1">
    <property type="nucleotide sequence ID" value="NZ_JAMQAW010000002.1"/>
</dbReference>
<dbReference type="PANTHER" id="PTHR12788:SF10">
    <property type="entry name" value="PROTEIN-TYROSINE SULFOTRANSFERASE"/>
    <property type="match status" value="1"/>
</dbReference>
<dbReference type="EMBL" id="JAMQAW010000002">
    <property type="protein sequence ID" value="MCM2387166.1"/>
    <property type="molecule type" value="Genomic_DNA"/>
</dbReference>